<evidence type="ECO:0000313" key="2">
    <source>
        <dbReference type="Proteomes" id="UP000094067"/>
    </source>
</evidence>
<sequence length="324" mass="37679">MEFEKFLEKVKNAVQAYFGENLRLTVSNVLKNNGVTLSGLIFMCEDSEVASTIYLNGFYEEYSQGQPFGEIVRRICAVYEENKPDQDLNMDFFNDYAKVRPKLACRLIHYEKNRQLLEKLPHRRFLDMAVVYCCIMMSDRIGCACVLINDSHMELWQASEEQLYQDTMDNMPRVLPVEFSSMDDFMFDVIRKAIQDKMEETPEEDSDGCQAMLDEVAEILVGWPKKENPERKMYILTNKQRFYGAASILYPGVLKKYADSLGCDFFIFPSSVHEVILLTDTGIEDREHLYDMVHEVNCQNVPQEELLSDSVYYFSRESGRITIL</sequence>
<name>A0A1E3A6N3_9FIRM</name>
<accession>A0A1E3A6N3</accession>
<protein>
    <submittedName>
        <fullName evidence="1">Uncharacterized protein</fullName>
    </submittedName>
</protein>
<evidence type="ECO:0000313" key="1">
    <source>
        <dbReference type="EMBL" id="ODM04051.1"/>
    </source>
</evidence>
<dbReference type="AlphaFoldDB" id="A0A1E3A6N3"/>
<reference evidence="1 2" key="1">
    <citation type="submission" date="2016-07" db="EMBL/GenBank/DDBJ databases">
        <title>Characterization of isolates of Eisenbergiella tayi derived from blood cultures, using whole genome sequencing.</title>
        <authorList>
            <person name="Burdz T."/>
            <person name="Wiebe D."/>
            <person name="Huynh C."/>
            <person name="Bernard K."/>
        </authorList>
    </citation>
    <scope>NUCLEOTIDE SEQUENCE [LARGE SCALE GENOMIC DNA]</scope>
    <source>
        <strain evidence="1 2">NML 110608</strain>
    </source>
</reference>
<proteinExistence type="predicted"/>
<dbReference type="Proteomes" id="UP000094067">
    <property type="component" value="Unassembled WGS sequence"/>
</dbReference>
<dbReference type="InterPro" id="IPR043743">
    <property type="entry name" value="DUF5688"/>
</dbReference>
<comment type="caution">
    <text evidence="1">The sequence shown here is derived from an EMBL/GenBank/DDBJ whole genome shotgun (WGS) entry which is preliminary data.</text>
</comment>
<gene>
    <name evidence="1" type="ORF">BEI61_04855</name>
</gene>
<dbReference type="RefSeq" id="WP_069154309.1">
    <property type="nucleotide sequence ID" value="NZ_MCGH01000003.1"/>
</dbReference>
<dbReference type="EMBL" id="MCGH01000003">
    <property type="protein sequence ID" value="ODM04051.1"/>
    <property type="molecule type" value="Genomic_DNA"/>
</dbReference>
<dbReference type="Pfam" id="PF18941">
    <property type="entry name" value="DUF5688"/>
    <property type="match status" value="1"/>
</dbReference>
<organism evidence="1 2">
    <name type="scientific">Eisenbergiella tayi</name>
    <dbReference type="NCBI Taxonomy" id="1432052"/>
    <lineage>
        <taxon>Bacteria</taxon>
        <taxon>Bacillati</taxon>
        <taxon>Bacillota</taxon>
        <taxon>Clostridia</taxon>
        <taxon>Lachnospirales</taxon>
        <taxon>Lachnospiraceae</taxon>
        <taxon>Eisenbergiella</taxon>
    </lineage>
</organism>